<reference evidence="1 2" key="2">
    <citation type="journal article" date="2022" name="Mol. Ecol. Resour.">
        <title>The genomes of chicory, endive, great burdock and yacon provide insights into Asteraceae paleo-polyploidization history and plant inulin production.</title>
        <authorList>
            <person name="Fan W."/>
            <person name="Wang S."/>
            <person name="Wang H."/>
            <person name="Wang A."/>
            <person name="Jiang F."/>
            <person name="Liu H."/>
            <person name="Zhao H."/>
            <person name="Xu D."/>
            <person name="Zhang Y."/>
        </authorList>
    </citation>
    <scope>NUCLEOTIDE SEQUENCE [LARGE SCALE GENOMIC DNA]</scope>
    <source>
        <strain evidence="2">cv. Yunnan</strain>
        <tissue evidence="1">Leaves</tissue>
    </source>
</reference>
<evidence type="ECO:0000313" key="2">
    <source>
        <dbReference type="Proteomes" id="UP001056120"/>
    </source>
</evidence>
<dbReference type="EMBL" id="CM042043">
    <property type="protein sequence ID" value="KAI3693576.1"/>
    <property type="molecule type" value="Genomic_DNA"/>
</dbReference>
<gene>
    <name evidence="1" type="ORF">L1987_76523</name>
</gene>
<comment type="caution">
    <text evidence="1">The sequence shown here is derived from an EMBL/GenBank/DDBJ whole genome shotgun (WGS) entry which is preliminary data.</text>
</comment>
<proteinExistence type="predicted"/>
<protein>
    <submittedName>
        <fullName evidence="1">Uncharacterized protein</fullName>
    </submittedName>
</protein>
<sequence>MASSSTNCATSFELQLLKLIRELTACNDDTAMDVRKKLNTAYCTPPMAASNTTTTSTSATNKDLAEYIPQYRSIIRGHKALHIAIAASENMEFVQNLLQEMNPNSLPSMVNNFGQNPLHYAAMVGNTAASKMLVEQNPHFPQKITFLYLLEVCKQHIQLSQQQGYHSPFEGRNGALLLTCVINQGILDNIIGKTDEEQDIENQETYKDNVVSACSRSCFHTVPHIKHLKEDKVKHNTALVLLRSICEGVGKTNRHSDMGDHYFKATNVAAVNDTPEAIEEMAIFTNAKGVTVVSGSREICGTQVTKEINTWPWMLFLSVTSLMVAFSAALYIVSGEENRWILIPIAALTCLPIASFVTLQFPLLVELVSSTYGRGIFGKQNDYEKART</sequence>
<keyword evidence="2" id="KW-1185">Reference proteome</keyword>
<name>A0ACB8Z780_9ASTR</name>
<accession>A0ACB8Z780</accession>
<organism evidence="1 2">
    <name type="scientific">Smallanthus sonchifolius</name>
    <dbReference type="NCBI Taxonomy" id="185202"/>
    <lineage>
        <taxon>Eukaryota</taxon>
        <taxon>Viridiplantae</taxon>
        <taxon>Streptophyta</taxon>
        <taxon>Embryophyta</taxon>
        <taxon>Tracheophyta</taxon>
        <taxon>Spermatophyta</taxon>
        <taxon>Magnoliopsida</taxon>
        <taxon>eudicotyledons</taxon>
        <taxon>Gunneridae</taxon>
        <taxon>Pentapetalae</taxon>
        <taxon>asterids</taxon>
        <taxon>campanulids</taxon>
        <taxon>Asterales</taxon>
        <taxon>Asteraceae</taxon>
        <taxon>Asteroideae</taxon>
        <taxon>Heliantheae alliance</taxon>
        <taxon>Millerieae</taxon>
        <taxon>Smallanthus</taxon>
    </lineage>
</organism>
<dbReference type="Proteomes" id="UP001056120">
    <property type="component" value="Linkage Group LG26"/>
</dbReference>
<evidence type="ECO:0000313" key="1">
    <source>
        <dbReference type="EMBL" id="KAI3693576.1"/>
    </source>
</evidence>
<reference evidence="2" key="1">
    <citation type="journal article" date="2022" name="Mol. Ecol. Resour.">
        <title>The genomes of chicory, endive, great burdock and yacon provide insights into Asteraceae palaeo-polyploidization history and plant inulin production.</title>
        <authorList>
            <person name="Fan W."/>
            <person name="Wang S."/>
            <person name="Wang H."/>
            <person name="Wang A."/>
            <person name="Jiang F."/>
            <person name="Liu H."/>
            <person name="Zhao H."/>
            <person name="Xu D."/>
            <person name="Zhang Y."/>
        </authorList>
    </citation>
    <scope>NUCLEOTIDE SEQUENCE [LARGE SCALE GENOMIC DNA]</scope>
    <source>
        <strain evidence="2">cv. Yunnan</strain>
    </source>
</reference>